<keyword evidence="4" id="KW-0597">Phosphoprotein</keyword>
<evidence type="ECO:0000256" key="1">
    <source>
        <dbReference type="ARBA" id="ARBA00004604"/>
    </source>
</evidence>
<dbReference type="PANTHER" id="PTHR23270:SF10">
    <property type="entry name" value="PROTEIN RRP5 HOMOLOG"/>
    <property type="match status" value="1"/>
</dbReference>
<feature type="domain" description="S1 motif" evidence="11">
    <location>
        <begin position="1042"/>
        <end position="1117"/>
    </location>
</feature>
<keyword evidence="2" id="KW-0690">Ribosome biogenesis</keyword>
<dbReference type="SMART" id="SM00386">
    <property type="entry name" value="HAT"/>
    <property type="match status" value="6"/>
</dbReference>
<dbReference type="FunFam" id="2.40.50.140:FF:000196">
    <property type="entry name" value="rRNA biogenesis protein RRP5"/>
    <property type="match status" value="1"/>
</dbReference>
<proteinExistence type="predicted"/>
<dbReference type="STRING" id="196109.A0A136JB04"/>
<dbReference type="CDD" id="cd05703">
    <property type="entry name" value="S1_Rrp5_repeat_hs12_sc9"/>
    <property type="match status" value="1"/>
</dbReference>
<comment type="subcellular location">
    <subcellularLocation>
        <location evidence="1">Nucleus</location>
        <location evidence="1">Nucleolus</location>
    </subcellularLocation>
</comment>
<dbReference type="Proteomes" id="UP000070501">
    <property type="component" value="Unassembled WGS sequence"/>
</dbReference>
<feature type="compositionally biased region" description="Acidic residues" evidence="10">
    <location>
        <begin position="1413"/>
        <end position="1438"/>
    </location>
</feature>
<feature type="compositionally biased region" description="Basic and acidic residues" evidence="10">
    <location>
        <begin position="44"/>
        <end position="53"/>
    </location>
</feature>
<evidence type="ECO:0000256" key="8">
    <source>
        <dbReference type="ARBA" id="ARBA00073619"/>
    </source>
</evidence>
<feature type="domain" description="S1 motif" evidence="11">
    <location>
        <begin position="462"/>
        <end position="537"/>
    </location>
</feature>
<evidence type="ECO:0000256" key="3">
    <source>
        <dbReference type="ARBA" id="ARBA00022552"/>
    </source>
</evidence>
<feature type="compositionally biased region" description="Basic residues" evidence="10">
    <location>
        <begin position="114"/>
        <end position="124"/>
    </location>
</feature>
<feature type="compositionally biased region" description="Acidic residues" evidence="10">
    <location>
        <begin position="1391"/>
        <end position="1406"/>
    </location>
</feature>
<dbReference type="PANTHER" id="PTHR23270">
    <property type="entry name" value="PROGRAMMED CELL DEATH PROTEIN 11 PRE-RRNA PROCESSING PROTEIN RRP5"/>
    <property type="match status" value="1"/>
</dbReference>
<keyword evidence="5" id="KW-0677">Repeat</keyword>
<dbReference type="GO" id="GO:0006364">
    <property type="term" value="P:rRNA processing"/>
    <property type="evidence" value="ECO:0007669"/>
    <property type="project" value="UniProtKB-KW"/>
</dbReference>
<feature type="domain" description="S1 motif" evidence="11">
    <location>
        <begin position="736"/>
        <end position="809"/>
    </location>
</feature>
<dbReference type="FunFam" id="2.40.50.140:FF:000155">
    <property type="entry name" value="rRNA biogenesis protein RRP5"/>
    <property type="match status" value="1"/>
</dbReference>
<evidence type="ECO:0000256" key="6">
    <source>
        <dbReference type="ARBA" id="ARBA00023242"/>
    </source>
</evidence>
<dbReference type="FunFam" id="2.40.50.140:FF:000159">
    <property type="entry name" value="rRNA biogenesis protein rrp5"/>
    <property type="match status" value="1"/>
</dbReference>
<evidence type="ECO:0000256" key="5">
    <source>
        <dbReference type="ARBA" id="ARBA00022737"/>
    </source>
</evidence>
<feature type="region of interest" description="Disordered" evidence="10">
    <location>
        <begin position="107"/>
        <end position="138"/>
    </location>
</feature>
<evidence type="ECO:0000256" key="2">
    <source>
        <dbReference type="ARBA" id="ARBA00022517"/>
    </source>
</evidence>
<evidence type="ECO:0000313" key="12">
    <source>
        <dbReference type="EMBL" id="KXJ94364.1"/>
    </source>
</evidence>
<evidence type="ECO:0000259" key="11">
    <source>
        <dbReference type="PROSITE" id="PS50126"/>
    </source>
</evidence>
<organism evidence="12 13">
    <name type="scientific">Microdochium bolleyi</name>
    <dbReference type="NCBI Taxonomy" id="196109"/>
    <lineage>
        <taxon>Eukaryota</taxon>
        <taxon>Fungi</taxon>
        <taxon>Dikarya</taxon>
        <taxon>Ascomycota</taxon>
        <taxon>Pezizomycotina</taxon>
        <taxon>Sordariomycetes</taxon>
        <taxon>Xylariomycetidae</taxon>
        <taxon>Xylariales</taxon>
        <taxon>Microdochiaceae</taxon>
        <taxon>Microdochium</taxon>
    </lineage>
</organism>
<feature type="domain" description="S1 motif" evidence="11">
    <location>
        <begin position="1227"/>
        <end position="1296"/>
    </location>
</feature>
<feature type="compositionally biased region" description="Acidic residues" evidence="10">
    <location>
        <begin position="1446"/>
        <end position="1460"/>
    </location>
</feature>
<dbReference type="CDD" id="cd05708">
    <property type="entry name" value="S1_Rrp5_repeat_sc12"/>
    <property type="match status" value="1"/>
</dbReference>
<dbReference type="InterPro" id="IPR045209">
    <property type="entry name" value="Rrp5"/>
</dbReference>
<gene>
    <name evidence="12" type="ORF">Micbo1qcDRAFT_187959</name>
</gene>
<dbReference type="EMBL" id="KQ964247">
    <property type="protein sequence ID" value="KXJ94364.1"/>
    <property type="molecule type" value="Genomic_DNA"/>
</dbReference>
<accession>A0A136JB04</accession>
<dbReference type="Pfam" id="PF23459">
    <property type="entry name" value="S1_RRP5"/>
    <property type="match status" value="1"/>
</dbReference>
<dbReference type="PROSITE" id="PS50126">
    <property type="entry name" value="S1"/>
    <property type="match status" value="11"/>
</dbReference>
<dbReference type="FunFam" id="2.40.50.140:FF:000279">
    <property type="entry name" value="rRNA biogenesis protein rrp5"/>
    <property type="match status" value="1"/>
</dbReference>
<protein>
    <recommendedName>
        <fullName evidence="8">rRNA biogenesis protein RRP5</fullName>
    </recommendedName>
    <alternativeName>
        <fullName evidence="9">Ribosomal RNA-processing protein 5</fullName>
    </alternativeName>
</protein>
<dbReference type="FunFam" id="2.40.50.140:FF:000103">
    <property type="entry name" value="protein RRP5 homolog"/>
    <property type="match status" value="2"/>
</dbReference>
<dbReference type="OrthoDB" id="412781at2759"/>
<dbReference type="GO" id="GO:0032040">
    <property type="term" value="C:small-subunit processome"/>
    <property type="evidence" value="ECO:0007669"/>
    <property type="project" value="TreeGrafter"/>
</dbReference>
<dbReference type="InterPro" id="IPR011990">
    <property type="entry name" value="TPR-like_helical_dom_sf"/>
</dbReference>
<dbReference type="SUPFAM" id="SSF50249">
    <property type="entry name" value="Nucleic acid-binding proteins"/>
    <property type="match status" value="12"/>
</dbReference>
<dbReference type="Pfam" id="PF00575">
    <property type="entry name" value="S1"/>
    <property type="match status" value="6"/>
</dbReference>
<keyword evidence="3" id="KW-0698">rRNA processing</keyword>
<sequence length="1810" mass="196673">MGSLKRKDGPGAQPSAKRGKTGAASTPTKHSNKAAKPATNTDTKSPKDARPQKSQDNASAKPATQPAVSRLKEEEPLFPRGGGSILSPLEQKQISVQAKQDVLFEQESGVGAKKAGKPSKKGKKTGKDTKAGKKSDKAVGGEAAMRVESLNYKRLVKGSLVLAQITDITPLELILALPNNLSGSVPITAISDTLNDRIAAEAEGDDNEDETQDAARDDGVDLKSMFRIGQYVRAYVTSTVEETTATSNKPRKHILLSLRPEHTNAGLSSSDVVANTTVMATVMSTEDHGFVMELGLDDSTLRGFLPRKELDSGITETCMQPGNVLLCLVTKIANGKVAQLTTAASKIGKVQNHAAAATTINAFLPGSAVELLVNDISARGIAGKVMGSLDVTCDLLHSGAGPQDVDLEAKFKIGKKIKARIICNFPTANEPKLGISLLDHVMTLQPLSASSKKSPTEVLPLSSKVEKCTVTKVEPDIGLFVDIGIPGLSGFVHISRVKDGKVDMLSATTGTFKVGSEHVGRVLGYNALDGLFQLSFEKTVLEQPFLRIEDVPVGDVVHGEIEKLSINQEGVSGLLVKLADGVSGFVPEAHMSDVRLQHPEKKFHPGLKVKARVLSTDSVKRQVRLTLKKTLVNSDAPVLKSFDDIVVGMQTPGTIISILQNGAIVQFYGGLKGFLPVSEMSEAYIRDPKEHFRVGQVVNIHVLNFDAEVNKLIVSCKDPSAFGLDKQKALKDLSIGDIVTAKVVQKTEDDVFVEVGDAGLKAILSVHHLADRPAKGKSALKAIRVGQTLPELVVLDKNEGRRFIAVSKKPSLLKASKDGLALKSFEDAKPGSTHKGYVKNITVTAVFVQFFGQLVALVPKSKIAAEDQKKTDFGLEKHQAIEVVISSVDKDLGRIFAAPASTLESNAQTAAKKADTSAAPKALNPVDTGISTMDDIFVGQILKARIASIKSTQLNMRLADNIQGRVDVSQVFDSWKDIANPKSPLSSFKTDQVIQVRVLGVHDARNHRFLPISHRSSHMVFELSAKPSDVSAAQSSVMSMSDLKVDSEQLAFVNNIQQRALWVSLSPNVRGRISFTEISDDVAQLENLSASFPLGSALRTRVLAVNPSEGHLDLTARSCNSSPSLTWDTIKQNMVLPGRVTKVNERQVMVQLSETVSGPVHLADMCDDFEEANTTTITKNSIIRVSVVSIDKSNKKVRLSSRPSRVLNSALPVKDREISSSAQVSAGDIVRGFVKNVADKGLFVGLGGDVTAMVRISDLSDKFLKEWKDHFQVDQLVKGRVTSVDPATGHIRISLKESAVDKDFKPLINFHELREGQVVTGTVRKVEDFGAFILINGSANISGLCHRSEMAEKPVEDATKLFAEGDAVKAIILKLDKQKKRINFGLKPSYFEDEDSEMSDDDDEEAGAALLGSDDDEEDEEDDDEEEDDDDDSDDDEDLVKFAGLDVDDSDSDEADDDVEMGNGPVKAVEALDAGGFDWSGNALDDVDMQDADAGADAASAQDKKKKKKRKAEIEVDKSGDLAAFGPRTAVDYEQLLNRQPNSSALWIEYMALQMQVSEIAKAREVAERAVKTINSAEETEKLNAWIAYLNLEVRFGTDESVEDVFTRAGQVNDQQEVYQRLASIYIQEEKNEKADQLFQALVKKFGASSPDVWINYAHWLHSVRDEPERARALLPRATQALPSHARFPLMTRFATLEFTSAHRNPELGRTMFEGLLATFPKRFDLWNQLLDHEDVAGADKGVVRDIFDRATKVKGLKPRQAKKWFKRWADWEEKNGDAKSREKVSAKAAEWVKARAASKEAAGGEEDDD</sequence>
<dbReference type="CDD" id="cd05697">
    <property type="entry name" value="S1_Rrp5_repeat_hs5"/>
    <property type="match status" value="1"/>
</dbReference>
<dbReference type="InterPro" id="IPR048058">
    <property type="entry name" value="Rrp5_S1_rpt_hs11_sc8"/>
</dbReference>
<evidence type="ECO:0000256" key="7">
    <source>
        <dbReference type="ARBA" id="ARBA00055575"/>
    </source>
</evidence>
<dbReference type="InterPro" id="IPR003107">
    <property type="entry name" value="HAT"/>
</dbReference>
<evidence type="ECO:0000256" key="10">
    <source>
        <dbReference type="SAM" id="MobiDB-lite"/>
    </source>
</evidence>
<feature type="domain" description="S1 motif" evidence="11">
    <location>
        <begin position="648"/>
        <end position="717"/>
    </location>
</feature>
<feature type="domain" description="S1 motif" evidence="11">
    <location>
        <begin position="554"/>
        <end position="628"/>
    </location>
</feature>
<dbReference type="CDD" id="cd05698">
    <property type="entry name" value="S1_Rrp5_repeat_hs6_sc5"/>
    <property type="match status" value="1"/>
</dbReference>
<comment type="function">
    <text evidence="7">Involved in the biogenesis of rRNA. Required for the formation of 18S and 5.8S rRNA.</text>
</comment>
<feature type="region of interest" description="Disordered" evidence="10">
    <location>
        <begin position="1391"/>
        <end position="1438"/>
    </location>
</feature>
<keyword evidence="6" id="KW-0539">Nucleus</keyword>
<dbReference type="InterPro" id="IPR057301">
    <property type="entry name" value="Rrp5_OB_4th"/>
</dbReference>
<dbReference type="FunFam" id="2.40.50.140:FF:000266">
    <property type="entry name" value="rRNA biogenesis protein rrp5"/>
    <property type="match status" value="1"/>
</dbReference>
<evidence type="ECO:0000256" key="4">
    <source>
        <dbReference type="ARBA" id="ARBA00022553"/>
    </source>
</evidence>
<feature type="domain" description="S1 motif" evidence="11">
    <location>
        <begin position="939"/>
        <end position="1015"/>
    </location>
</feature>
<dbReference type="CDD" id="cd00164">
    <property type="entry name" value="S1_like"/>
    <property type="match status" value="1"/>
</dbReference>
<feature type="domain" description="S1 motif" evidence="11">
    <location>
        <begin position="1316"/>
        <end position="1387"/>
    </location>
</feature>
<feature type="region of interest" description="Disordered" evidence="10">
    <location>
        <begin position="1"/>
        <end position="89"/>
    </location>
</feature>
<evidence type="ECO:0000313" key="13">
    <source>
        <dbReference type="Proteomes" id="UP000070501"/>
    </source>
</evidence>
<feature type="domain" description="S1 motif" evidence="11">
    <location>
        <begin position="1133"/>
        <end position="1202"/>
    </location>
</feature>
<dbReference type="GO" id="GO:0003723">
    <property type="term" value="F:RNA binding"/>
    <property type="evidence" value="ECO:0007669"/>
    <property type="project" value="TreeGrafter"/>
</dbReference>
<dbReference type="Gene3D" id="2.40.50.140">
    <property type="entry name" value="Nucleic acid-binding proteins"/>
    <property type="match status" value="12"/>
</dbReference>
<dbReference type="InterPro" id="IPR048059">
    <property type="entry name" value="Rrp5_S1_rpt_hs1_sc1"/>
</dbReference>
<keyword evidence="13" id="KW-1185">Reference proteome</keyword>
<dbReference type="CDD" id="cd05707">
    <property type="entry name" value="S1_Rrp5_repeat_sc11"/>
    <property type="match status" value="1"/>
</dbReference>
<dbReference type="CDD" id="cd05702">
    <property type="entry name" value="S1_Rrp5_repeat_hs11_sc8"/>
    <property type="match status" value="1"/>
</dbReference>
<dbReference type="Pfam" id="PF24685">
    <property type="entry name" value="OB_RRP5_4th"/>
    <property type="match status" value="1"/>
</dbReference>
<dbReference type="InterPro" id="IPR003029">
    <property type="entry name" value="S1_domain"/>
</dbReference>
<dbReference type="InterPro" id="IPR012340">
    <property type="entry name" value="NA-bd_OB-fold"/>
</dbReference>
<feature type="domain" description="S1 motif" evidence="11">
    <location>
        <begin position="158"/>
        <end position="259"/>
    </location>
</feature>
<reference evidence="13" key="1">
    <citation type="submission" date="2016-02" db="EMBL/GenBank/DDBJ databases">
        <title>Draft genome sequence of Microdochium bolleyi, a fungal endophyte of beachgrass.</title>
        <authorList>
            <consortium name="DOE Joint Genome Institute"/>
            <person name="David A.S."/>
            <person name="May G."/>
            <person name="Haridas S."/>
            <person name="Lim J."/>
            <person name="Wang M."/>
            <person name="Labutti K."/>
            <person name="Lipzen A."/>
            <person name="Barry K."/>
            <person name="Grigoriev I.V."/>
        </authorList>
    </citation>
    <scope>NUCLEOTIDE SEQUENCE [LARGE SCALE GENOMIC DNA]</scope>
    <source>
        <strain evidence="13">J235TASD1</strain>
    </source>
</reference>
<dbReference type="FunCoup" id="A0A136JB04">
    <property type="interactions" value="1068"/>
</dbReference>
<name>A0A136JB04_9PEZI</name>
<feature type="compositionally biased region" description="Basic and acidic residues" evidence="10">
    <location>
        <begin position="125"/>
        <end position="138"/>
    </location>
</feature>
<feature type="region of interest" description="Disordered" evidence="10">
    <location>
        <begin position="1443"/>
        <end position="1462"/>
    </location>
</feature>
<dbReference type="CDD" id="cd05706">
    <property type="entry name" value="S1_Rrp5_repeat_sc10"/>
    <property type="match status" value="1"/>
</dbReference>
<dbReference type="InterPro" id="IPR057302">
    <property type="entry name" value="Rrp5_S1"/>
</dbReference>
<dbReference type="CDD" id="cd05693">
    <property type="entry name" value="S1_Rrp5_repeat_hs1_sc1"/>
    <property type="match status" value="1"/>
</dbReference>
<feature type="domain" description="S1 motif" evidence="11">
    <location>
        <begin position="831"/>
        <end position="900"/>
    </location>
</feature>
<dbReference type="SMART" id="SM00316">
    <property type="entry name" value="S1"/>
    <property type="match status" value="13"/>
</dbReference>
<evidence type="ECO:0000256" key="9">
    <source>
        <dbReference type="ARBA" id="ARBA00076674"/>
    </source>
</evidence>
<dbReference type="InParanoid" id="A0A136JB04"/>
<dbReference type="Gene3D" id="1.25.40.10">
    <property type="entry name" value="Tetratricopeptide repeat domain"/>
    <property type="match status" value="1"/>
</dbReference>
<dbReference type="SUPFAM" id="SSF48452">
    <property type="entry name" value="TPR-like"/>
    <property type="match status" value="2"/>
</dbReference>